<evidence type="ECO:0000313" key="3">
    <source>
        <dbReference type="Proteomes" id="UP000231530"/>
    </source>
</evidence>
<evidence type="ECO:0000256" key="1">
    <source>
        <dbReference type="SAM" id="MobiDB-lite"/>
    </source>
</evidence>
<gene>
    <name evidence="2" type="ORF">COU32_00140</name>
</gene>
<reference evidence="3" key="1">
    <citation type="submission" date="2017-09" db="EMBL/GenBank/DDBJ databases">
        <title>Depth-based differentiation of microbial function through sediment-hosted aquifers and enrichment of novel symbionts in the deep terrestrial subsurface.</title>
        <authorList>
            <person name="Probst A.J."/>
            <person name="Ladd B."/>
            <person name="Jarett J.K."/>
            <person name="Geller-Mcgrath D.E."/>
            <person name="Sieber C.M.K."/>
            <person name="Emerson J.B."/>
            <person name="Anantharaman K."/>
            <person name="Thomas B.C."/>
            <person name="Malmstrom R."/>
            <person name="Stieglmeier M."/>
            <person name="Klingl A."/>
            <person name="Woyke T."/>
            <person name="Ryan C.M."/>
            <person name="Banfield J.F."/>
        </authorList>
    </citation>
    <scope>NUCLEOTIDE SEQUENCE [LARGE SCALE GENOMIC DNA]</scope>
</reference>
<protein>
    <submittedName>
        <fullName evidence="2">Uncharacterized protein</fullName>
    </submittedName>
</protein>
<dbReference type="AlphaFoldDB" id="A0A2H0TZI9"/>
<organism evidence="2 3">
    <name type="scientific">Candidatus Magasanikbacteria bacterium CG10_big_fil_rev_8_21_14_0_10_42_10</name>
    <dbReference type="NCBI Taxonomy" id="1974649"/>
    <lineage>
        <taxon>Bacteria</taxon>
        <taxon>Candidatus Magasanikiibacteriota</taxon>
    </lineage>
</organism>
<sequence>MDSQEEYDDLISQYQIKLQELRVAERRRRDQSIILFLDKERNAIHNKLRKLGLSIGKSSQDIMLDILASEGDLSEYQLPEFKVLRTARAMNKIDLIFVMDDKGGPKETITYQALSHYELPKHLESFIPFGEQENWHLFDNQGYTFHSPDEEERKTRMHRLIDMSSGSLQEVEIISYDSFHNATTLFGVACSADDLEKIFSIIREHRTEISISRDFFDNEKIKEDFLRILEKDLNYILERDLDEHETYGYLVKRLKEYVIHNVPMDAKMAEKVNDLFESYIEKAVYIDRKKEVDIETSAEMDLIDETERKYPKESQLPKRTSMNKR</sequence>
<name>A0A2H0TZI9_9BACT</name>
<feature type="region of interest" description="Disordered" evidence="1">
    <location>
        <begin position="305"/>
        <end position="325"/>
    </location>
</feature>
<comment type="caution">
    <text evidence="2">The sequence shown here is derived from an EMBL/GenBank/DDBJ whole genome shotgun (WGS) entry which is preliminary data.</text>
</comment>
<accession>A0A2H0TZI9</accession>
<proteinExistence type="predicted"/>
<evidence type="ECO:0000313" key="2">
    <source>
        <dbReference type="EMBL" id="PIR76807.1"/>
    </source>
</evidence>
<dbReference type="EMBL" id="PFBY01000002">
    <property type="protein sequence ID" value="PIR76807.1"/>
    <property type="molecule type" value="Genomic_DNA"/>
</dbReference>
<feature type="compositionally biased region" description="Basic and acidic residues" evidence="1">
    <location>
        <begin position="305"/>
        <end position="316"/>
    </location>
</feature>
<dbReference type="Proteomes" id="UP000231530">
    <property type="component" value="Unassembled WGS sequence"/>
</dbReference>